<dbReference type="PANTHER" id="PTHR30478:SF0">
    <property type="entry name" value="BETA SLIDING CLAMP"/>
    <property type="match status" value="1"/>
</dbReference>
<reference evidence="13 14" key="1">
    <citation type="journal article" date="2016" name="Nat. Commun.">
        <title>Thousands of microbial genomes shed light on interconnected biogeochemical processes in an aquifer system.</title>
        <authorList>
            <person name="Anantharaman K."/>
            <person name="Brown C.T."/>
            <person name="Hug L.A."/>
            <person name="Sharon I."/>
            <person name="Castelle C.J."/>
            <person name="Probst A.J."/>
            <person name="Thomas B.C."/>
            <person name="Singh A."/>
            <person name="Wilkins M.J."/>
            <person name="Karaoz U."/>
            <person name="Brodie E.L."/>
            <person name="Williams K.H."/>
            <person name="Hubbard S.S."/>
            <person name="Banfield J.F."/>
        </authorList>
    </citation>
    <scope>NUCLEOTIDE SEQUENCE [LARGE SCALE GENOMIC DNA]</scope>
</reference>
<dbReference type="Gene3D" id="3.10.150.10">
    <property type="entry name" value="DNA Polymerase III, subunit A, domain 2"/>
    <property type="match status" value="1"/>
</dbReference>
<keyword evidence="3 9" id="KW-0963">Cytoplasm</keyword>
<keyword evidence="6 9" id="KW-0235">DNA replication</keyword>
<name>A0A1F8GSB0_9BACT</name>
<evidence type="ECO:0000256" key="1">
    <source>
        <dbReference type="ARBA" id="ARBA00004496"/>
    </source>
</evidence>
<comment type="subcellular location">
    <subcellularLocation>
        <location evidence="1 9">Cytoplasm</location>
    </subcellularLocation>
</comment>
<dbReference type="Proteomes" id="UP000178444">
    <property type="component" value="Unassembled WGS sequence"/>
</dbReference>
<feature type="domain" description="DNA polymerase III beta sliding clamp N-terminal" evidence="10">
    <location>
        <begin position="1"/>
        <end position="117"/>
    </location>
</feature>
<accession>A0A1F8GSB0</accession>
<dbReference type="SMART" id="SM00480">
    <property type="entry name" value="POL3Bc"/>
    <property type="match status" value="1"/>
</dbReference>
<dbReference type="PANTHER" id="PTHR30478">
    <property type="entry name" value="DNA POLYMERASE III SUBUNIT BETA"/>
    <property type="match status" value="1"/>
</dbReference>
<evidence type="ECO:0000256" key="5">
    <source>
        <dbReference type="ARBA" id="ARBA00022695"/>
    </source>
</evidence>
<keyword evidence="8" id="KW-0238">DNA-binding</keyword>
<dbReference type="Pfam" id="PF02767">
    <property type="entry name" value="DNA_pol3_beta_2"/>
    <property type="match status" value="1"/>
</dbReference>
<dbReference type="EMBL" id="MGKO01000001">
    <property type="protein sequence ID" value="OGN28307.1"/>
    <property type="molecule type" value="Genomic_DNA"/>
</dbReference>
<evidence type="ECO:0000256" key="6">
    <source>
        <dbReference type="ARBA" id="ARBA00022705"/>
    </source>
</evidence>
<comment type="function">
    <text evidence="9">Confers DNA tethering and processivity to DNA polymerases and other proteins. Acts as a clamp, forming a ring around DNA (a reaction catalyzed by the clamp-loading complex) which diffuses in an ATP-independent manner freely and bidirectionally along dsDNA. Initially characterized for its ability to contact the catalytic subunit of DNA polymerase III (Pol III), a complex, multichain enzyme responsible for most of the replicative synthesis in bacteria; Pol III exhibits 3'-5' exonuclease proofreading activity. The beta chain is required for initiation of replication as well as for processivity of DNA replication.</text>
</comment>
<dbReference type="Pfam" id="PF02768">
    <property type="entry name" value="DNA_pol3_beta_3"/>
    <property type="match status" value="1"/>
</dbReference>
<gene>
    <name evidence="13" type="ORF">A2941_02110</name>
</gene>
<sequence>MKVIVNQKNLKQAVLVTEKIVSRNASLPILSNILIKTENGRVRLSATNLEIGIHVFIGAKINEVGEITVPARIFSDFVSAVSSEKINLSTKNNILSISSDEYKTQILGSDSKDFPIIPKLKTDPIAAIKAADLKNGLISVSDSIATSETRPELAGVFLGVKNNTATLASTDGFRLGEIVVPIKNKEPLSVILPRSTVAELIRVCSDFGGGITIRSADNQISFSNEDSELVSRVVDGNYPDYQKVIPERSLSKVLVKKDDLEKNVRLAGLFSSATSEVKLSYSGDTLTISSKNPDKGEIETTVLVSLKNEPFEISLNYRYIADALKNIPVADVIIEFTGQNNPFVIRPSGGQKATFLVMPLRT</sequence>
<dbReference type="InterPro" id="IPR046938">
    <property type="entry name" value="DNA_clamp_sf"/>
</dbReference>
<dbReference type="GO" id="GO:0009360">
    <property type="term" value="C:DNA polymerase III complex"/>
    <property type="evidence" value="ECO:0007669"/>
    <property type="project" value="InterPro"/>
</dbReference>
<comment type="caution">
    <text evidence="13">The sequence shown here is derived from an EMBL/GenBank/DDBJ whole genome shotgun (WGS) entry which is preliminary data.</text>
</comment>
<dbReference type="AlphaFoldDB" id="A0A1F8GSB0"/>
<dbReference type="Pfam" id="PF00712">
    <property type="entry name" value="DNA_pol3_beta"/>
    <property type="match status" value="1"/>
</dbReference>
<dbReference type="NCBIfam" id="TIGR00663">
    <property type="entry name" value="dnan"/>
    <property type="match status" value="1"/>
</dbReference>
<keyword evidence="4 9" id="KW-0808">Transferase</keyword>
<dbReference type="SUPFAM" id="SSF55979">
    <property type="entry name" value="DNA clamp"/>
    <property type="match status" value="3"/>
</dbReference>
<keyword evidence="5 9" id="KW-0548">Nucleotidyltransferase</keyword>
<evidence type="ECO:0000259" key="12">
    <source>
        <dbReference type="Pfam" id="PF02768"/>
    </source>
</evidence>
<comment type="similarity">
    <text evidence="2 9">Belongs to the beta sliding clamp family.</text>
</comment>
<feature type="domain" description="DNA polymerase III beta sliding clamp C-terminal" evidence="12">
    <location>
        <begin position="243"/>
        <end position="361"/>
    </location>
</feature>
<evidence type="ECO:0000256" key="7">
    <source>
        <dbReference type="ARBA" id="ARBA00022932"/>
    </source>
</evidence>
<evidence type="ECO:0000256" key="8">
    <source>
        <dbReference type="ARBA" id="ARBA00023125"/>
    </source>
</evidence>
<dbReference type="Gene3D" id="3.70.10.10">
    <property type="match status" value="1"/>
</dbReference>
<feature type="domain" description="DNA polymerase III beta sliding clamp central" evidence="11">
    <location>
        <begin position="128"/>
        <end position="240"/>
    </location>
</feature>
<evidence type="ECO:0000256" key="2">
    <source>
        <dbReference type="ARBA" id="ARBA00010752"/>
    </source>
</evidence>
<evidence type="ECO:0000256" key="3">
    <source>
        <dbReference type="ARBA" id="ARBA00022490"/>
    </source>
</evidence>
<dbReference type="InterPro" id="IPR022637">
    <property type="entry name" value="DNA_polIII_beta_cen"/>
</dbReference>
<dbReference type="InterPro" id="IPR022634">
    <property type="entry name" value="DNA_polIII_beta_N"/>
</dbReference>
<dbReference type="GO" id="GO:0006271">
    <property type="term" value="P:DNA strand elongation involved in DNA replication"/>
    <property type="evidence" value="ECO:0007669"/>
    <property type="project" value="TreeGrafter"/>
</dbReference>
<evidence type="ECO:0000259" key="11">
    <source>
        <dbReference type="Pfam" id="PF02767"/>
    </source>
</evidence>
<dbReference type="GO" id="GO:0003887">
    <property type="term" value="F:DNA-directed DNA polymerase activity"/>
    <property type="evidence" value="ECO:0007669"/>
    <property type="project" value="UniProtKB-UniRule"/>
</dbReference>
<protein>
    <recommendedName>
        <fullName evidence="9">Beta sliding clamp</fullName>
    </recommendedName>
</protein>
<evidence type="ECO:0000256" key="4">
    <source>
        <dbReference type="ARBA" id="ARBA00022679"/>
    </source>
</evidence>
<dbReference type="GO" id="GO:0005737">
    <property type="term" value="C:cytoplasm"/>
    <property type="evidence" value="ECO:0007669"/>
    <property type="project" value="UniProtKB-SubCell"/>
</dbReference>
<evidence type="ECO:0000313" key="13">
    <source>
        <dbReference type="EMBL" id="OGN28307.1"/>
    </source>
</evidence>
<evidence type="ECO:0000259" key="10">
    <source>
        <dbReference type="Pfam" id="PF00712"/>
    </source>
</evidence>
<evidence type="ECO:0000313" key="14">
    <source>
        <dbReference type="Proteomes" id="UP000178444"/>
    </source>
</evidence>
<dbReference type="CDD" id="cd00140">
    <property type="entry name" value="beta_clamp"/>
    <property type="match status" value="1"/>
</dbReference>
<organism evidence="13 14">
    <name type="scientific">Candidatus Yanofskybacteria bacterium RIFCSPLOWO2_01_FULL_49_17</name>
    <dbReference type="NCBI Taxonomy" id="1802700"/>
    <lineage>
        <taxon>Bacteria</taxon>
        <taxon>Candidatus Yanofskyibacteriota</taxon>
    </lineage>
</organism>
<keyword evidence="7 9" id="KW-0239">DNA-directed DNA polymerase</keyword>
<comment type="subunit">
    <text evidence="9">Forms a ring-shaped head-to-tail homodimer around DNA.</text>
</comment>
<dbReference type="GO" id="GO:0008408">
    <property type="term" value="F:3'-5' exonuclease activity"/>
    <property type="evidence" value="ECO:0007669"/>
    <property type="project" value="InterPro"/>
</dbReference>
<dbReference type="GO" id="GO:0003677">
    <property type="term" value="F:DNA binding"/>
    <property type="evidence" value="ECO:0007669"/>
    <property type="project" value="UniProtKB-UniRule"/>
</dbReference>
<dbReference type="InterPro" id="IPR001001">
    <property type="entry name" value="DNA_polIII_beta"/>
</dbReference>
<dbReference type="PIRSF" id="PIRSF000804">
    <property type="entry name" value="DNA_pol_III_b"/>
    <property type="match status" value="1"/>
</dbReference>
<dbReference type="InterPro" id="IPR022635">
    <property type="entry name" value="DNA_polIII_beta_C"/>
</dbReference>
<proteinExistence type="inferred from homology"/>
<evidence type="ECO:0000256" key="9">
    <source>
        <dbReference type="PIRNR" id="PIRNR000804"/>
    </source>
</evidence>